<dbReference type="Pfam" id="PF07859">
    <property type="entry name" value="Abhydrolase_3"/>
    <property type="match status" value="1"/>
</dbReference>
<evidence type="ECO:0000313" key="3">
    <source>
        <dbReference type="Proteomes" id="UP000184363"/>
    </source>
</evidence>
<dbReference type="PANTHER" id="PTHR23025">
    <property type="entry name" value="TRIACYLGLYCEROL LIPASE"/>
    <property type="match status" value="1"/>
</dbReference>
<gene>
    <name evidence="2" type="ORF">SAMN05443637_106176</name>
</gene>
<organism evidence="2 3">
    <name type="scientific">Pseudonocardia thermophila</name>
    <dbReference type="NCBI Taxonomy" id="1848"/>
    <lineage>
        <taxon>Bacteria</taxon>
        <taxon>Bacillati</taxon>
        <taxon>Actinomycetota</taxon>
        <taxon>Actinomycetes</taxon>
        <taxon>Pseudonocardiales</taxon>
        <taxon>Pseudonocardiaceae</taxon>
        <taxon>Pseudonocardia</taxon>
    </lineage>
</organism>
<dbReference type="InterPro" id="IPR029058">
    <property type="entry name" value="AB_hydrolase_fold"/>
</dbReference>
<accession>A0A1M6SJ36</accession>
<dbReference type="STRING" id="1848.SAMN05443637_106176"/>
<name>A0A1M6SJ36_PSETH</name>
<dbReference type="Proteomes" id="UP000184363">
    <property type="component" value="Unassembled WGS sequence"/>
</dbReference>
<dbReference type="GO" id="GO:0005829">
    <property type="term" value="C:cytosol"/>
    <property type="evidence" value="ECO:0007669"/>
    <property type="project" value="TreeGrafter"/>
</dbReference>
<dbReference type="AlphaFoldDB" id="A0A1M6SJ36"/>
<evidence type="ECO:0000259" key="1">
    <source>
        <dbReference type="Pfam" id="PF07859"/>
    </source>
</evidence>
<dbReference type="GO" id="GO:0004806">
    <property type="term" value="F:triacylglycerol lipase activity"/>
    <property type="evidence" value="ECO:0007669"/>
    <property type="project" value="TreeGrafter"/>
</dbReference>
<dbReference type="EMBL" id="FRAP01000006">
    <property type="protein sequence ID" value="SHK44703.1"/>
    <property type="molecule type" value="Genomic_DNA"/>
</dbReference>
<keyword evidence="3" id="KW-1185">Reference proteome</keyword>
<protein>
    <submittedName>
        <fullName evidence="2">Acetyl esterase</fullName>
    </submittedName>
</protein>
<sequence>MSCALDVSADTGLATAVRRSVEIVLAMLRIRLLRWCLRLIFGLPRWAKRLLAGPVIRREGQVLDLDLQLMGRIMALTDGHRPNGVKEAVATGSLTGEPEGESLRLAALAEQRRQADLAAQVAAEPGLEHIRTRDLQVPGAEGPLNARLYVPPGAPIGSGLVVFYHGGGFVFGSLVTADPLCRLLAAQSGVRVLSIDYRLAPEFPYPAALDDAIASFRWAVAEATSLGADPELVAVGGDSAGANLALVVAHQAVVNGERPPASVLAMYPVVEPERTGGSRETYGSGFGLTAELIADLERLYLPDGVPADDVRGDLTRAESLAGMPPVYLSTAGFDPLRDEGEELAARLRAEGVPVVARRFAGLVHGYGSFTAISAAARDATLDAASALRASLSLVASQQTRTAAAG</sequence>
<feature type="domain" description="Alpha/beta hydrolase fold-3" evidence="1">
    <location>
        <begin position="161"/>
        <end position="366"/>
    </location>
</feature>
<proteinExistence type="predicted"/>
<dbReference type="InterPro" id="IPR013094">
    <property type="entry name" value="AB_hydrolase_3"/>
</dbReference>
<dbReference type="PANTHER" id="PTHR23025:SF4">
    <property type="entry name" value="ALPHA_BETA HYDROLASE FOLD-3 DOMAIN-CONTAINING PROTEIN"/>
    <property type="match status" value="1"/>
</dbReference>
<dbReference type="Gene3D" id="3.40.50.1820">
    <property type="entry name" value="alpha/beta hydrolase"/>
    <property type="match status" value="1"/>
</dbReference>
<evidence type="ECO:0000313" key="2">
    <source>
        <dbReference type="EMBL" id="SHK44703.1"/>
    </source>
</evidence>
<dbReference type="SUPFAM" id="SSF53474">
    <property type="entry name" value="alpha/beta-Hydrolases"/>
    <property type="match status" value="1"/>
</dbReference>
<dbReference type="GO" id="GO:0004771">
    <property type="term" value="F:sterol ester esterase activity"/>
    <property type="evidence" value="ECO:0007669"/>
    <property type="project" value="TreeGrafter"/>
</dbReference>
<reference evidence="2 3" key="1">
    <citation type="submission" date="2016-11" db="EMBL/GenBank/DDBJ databases">
        <authorList>
            <person name="Jaros S."/>
            <person name="Januszkiewicz K."/>
            <person name="Wedrychowicz H."/>
        </authorList>
    </citation>
    <scope>NUCLEOTIDE SEQUENCE [LARGE SCALE GENOMIC DNA]</scope>
    <source>
        <strain evidence="2 3">DSM 43832</strain>
    </source>
</reference>
<dbReference type="GO" id="GO:0019433">
    <property type="term" value="P:triglyceride catabolic process"/>
    <property type="evidence" value="ECO:0007669"/>
    <property type="project" value="TreeGrafter"/>
</dbReference>